<feature type="compositionally biased region" description="Low complexity" evidence="3">
    <location>
        <begin position="47"/>
        <end position="59"/>
    </location>
</feature>
<name>A0A919A3F4_9ACTN</name>
<dbReference type="SUPFAM" id="SSF51735">
    <property type="entry name" value="NAD(P)-binding Rossmann-fold domains"/>
    <property type="match status" value="1"/>
</dbReference>
<dbReference type="InterPro" id="IPR036291">
    <property type="entry name" value="NAD(P)-bd_dom_sf"/>
</dbReference>
<dbReference type="Proteomes" id="UP000608024">
    <property type="component" value="Unassembled WGS sequence"/>
</dbReference>
<feature type="compositionally biased region" description="Basic and acidic residues" evidence="3">
    <location>
        <begin position="35"/>
        <end position="46"/>
    </location>
</feature>
<dbReference type="GO" id="GO:0016491">
    <property type="term" value="F:oxidoreductase activity"/>
    <property type="evidence" value="ECO:0007669"/>
    <property type="project" value="UniProtKB-KW"/>
</dbReference>
<comment type="similarity">
    <text evidence="1">Belongs to the short-chain dehydrogenases/reductases (SDR) family.</text>
</comment>
<keyword evidence="5" id="KW-1185">Reference proteome</keyword>
<evidence type="ECO:0000313" key="5">
    <source>
        <dbReference type="Proteomes" id="UP000608024"/>
    </source>
</evidence>
<dbReference type="AlphaFoldDB" id="A0A919A3F4"/>
<dbReference type="PANTHER" id="PTHR43639:SF1">
    <property type="entry name" value="SHORT-CHAIN DEHYDROGENASE_REDUCTASE FAMILY PROTEIN"/>
    <property type="match status" value="1"/>
</dbReference>
<feature type="region of interest" description="Disordered" evidence="3">
    <location>
        <begin position="1"/>
        <end position="64"/>
    </location>
</feature>
<evidence type="ECO:0000256" key="3">
    <source>
        <dbReference type="SAM" id="MobiDB-lite"/>
    </source>
</evidence>
<organism evidence="4 5">
    <name type="scientific">Streptomyces longispororuber</name>
    <dbReference type="NCBI Taxonomy" id="68230"/>
    <lineage>
        <taxon>Bacteria</taxon>
        <taxon>Bacillati</taxon>
        <taxon>Actinomycetota</taxon>
        <taxon>Actinomycetes</taxon>
        <taxon>Kitasatosporales</taxon>
        <taxon>Streptomycetaceae</taxon>
        <taxon>Streptomyces</taxon>
    </lineage>
</organism>
<accession>A0A919A3F4</accession>
<evidence type="ECO:0000313" key="4">
    <source>
        <dbReference type="EMBL" id="GHE85125.1"/>
    </source>
</evidence>
<dbReference type="PRINTS" id="PR00080">
    <property type="entry name" value="SDRFAMILY"/>
</dbReference>
<sequence length="327" mass="33404">MGAMKKTATRTETSPETGTDTDTTADTETAAGMRADADADMGRDAGTDAGSSTDAGARARTGRAERAARAGAAVSAGRLAGKTALVTGGSRGIGRGIAERLGRDGALVAVHYGTNEAAAKETVAAIERSGGSAFAIGAELGRPGDARALWSAFDAHADGLDILVNNAGIGTSRPFADTDEAEFDRLFAVNAKAPYFITQLALERLRDGGRIINISSGVSHAAVLPDIMTYAMTKGALDVFTRNLSKVLGPRGITVNAVAPGIVDTDVNAAWLRGEENREAREGAAAMSALGRVGTVEDIADVVAFLAAPDGRWVTGQWIDATGGSLA</sequence>
<comment type="caution">
    <text evidence="4">The sequence shown here is derived from an EMBL/GenBank/DDBJ whole genome shotgun (WGS) entry which is preliminary data.</text>
</comment>
<dbReference type="Gene3D" id="3.40.50.720">
    <property type="entry name" value="NAD(P)-binding Rossmann-like Domain"/>
    <property type="match status" value="1"/>
</dbReference>
<evidence type="ECO:0000256" key="2">
    <source>
        <dbReference type="ARBA" id="ARBA00023002"/>
    </source>
</evidence>
<dbReference type="InterPro" id="IPR002347">
    <property type="entry name" value="SDR_fam"/>
</dbReference>
<dbReference type="FunFam" id="3.40.50.720:FF:000084">
    <property type="entry name" value="Short-chain dehydrogenase reductase"/>
    <property type="match status" value="1"/>
</dbReference>
<dbReference type="PRINTS" id="PR00081">
    <property type="entry name" value="GDHRDH"/>
</dbReference>
<dbReference type="EMBL" id="BNBT01000137">
    <property type="protein sequence ID" value="GHE85125.1"/>
    <property type="molecule type" value="Genomic_DNA"/>
</dbReference>
<reference evidence="4" key="1">
    <citation type="journal article" date="2014" name="Int. J. Syst. Evol. Microbiol.">
        <title>Complete genome sequence of Corynebacterium casei LMG S-19264T (=DSM 44701T), isolated from a smear-ripened cheese.</title>
        <authorList>
            <consortium name="US DOE Joint Genome Institute (JGI-PGF)"/>
            <person name="Walter F."/>
            <person name="Albersmeier A."/>
            <person name="Kalinowski J."/>
            <person name="Ruckert C."/>
        </authorList>
    </citation>
    <scope>NUCLEOTIDE SEQUENCE</scope>
    <source>
        <strain evidence="4">JCM 4784</strain>
    </source>
</reference>
<proteinExistence type="inferred from homology"/>
<protein>
    <submittedName>
        <fullName evidence="4">Oxidoreductase</fullName>
    </submittedName>
</protein>
<keyword evidence="2" id="KW-0560">Oxidoreductase</keyword>
<dbReference type="PANTHER" id="PTHR43639">
    <property type="entry name" value="OXIDOREDUCTASE, SHORT-CHAIN DEHYDROGENASE/REDUCTASE FAMILY (AFU_ORTHOLOGUE AFUA_5G02870)"/>
    <property type="match status" value="1"/>
</dbReference>
<reference evidence="4" key="2">
    <citation type="submission" date="2020-09" db="EMBL/GenBank/DDBJ databases">
        <authorList>
            <person name="Sun Q."/>
            <person name="Ohkuma M."/>
        </authorList>
    </citation>
    <scope>NUCLEOTIDE SEQUENCE</scope>
    <source>
        <strain evidence="4">JCM 4784</strain>
    </source>
</reference>
<evidence type="ECO:0000256" key="1">
    <source>
        <dbReference type="ARBA" id="ARBA00006484"/>
    </source>
</evidence>
<feature type="compositionally biased region" description="Low complexity" evidence="3">
    <location>
        <begin position="10"/>
        <end position="34"/>
    </location>
</feature>
<dbReference type="Pfam" id="PF13561">
    <property type="entry name" value="adh_short_C2"/>
    <property type="match status" value="1"/>
</dbReference>
<gene>
    <name evidence="4" type="ORF">GCM10018785_61280</name>
</gene>